<dbReference type="EMBL" id="CP042425">
    <property type="protein sequence ID" value="QEL18729.1"/>
    <property type="molecule type" value="Genomic_DNA"/>
</dbReference>
<evidence type="ECO:0000256" key="1">
    <source>
        <dbReference type="SAM" id="SignalP"/>
    </source>
</evidence>
<reference evidence="3" key="1">
    <citation type="submission" date="2019-08" db="EMBL/GenBank/DDBJ databases">
        <title>Limnoglobus roseus gen. nov., sp. nov., a novel freshwater planctomycete with a giant genome from the family Gemmataceae.</title>
        <authorList>
            <person name="Kulichevskaya I.S."/>
            <person name="Naumoff D.G."/>
            <person name="Miroshnikov K."/>
            <person name="Ivanova A."/>
            <person name="Philippov D.A."/>
            <person name="Hakobyan A."/>
            <person name="Rijpstra I.C."/>
            <person name="Sinninghe Damste J.S."/>
            <person name="Liesack W."/>
            <person name="Dedysh S.N."/>
        </authorList>
    </citation>
    <scope>NUCLEOTIDE SEQUENCE [LARGE SCALE GENOMIC DNA]</scope>
    <source>
        <strain evidence="3">PX52</strain>
    </source>
</reference>
<dbReference type="RefSeq" id="WP_149113199.1">
    <property type="nucleotide sequence ID" value="NZ_CP042425.1"/>
</dbReference>
<evidence type="ECO:0000313" key="2">
    <source>
        <dbReference type="EMBL" id="QEL18729.1"/>
    </source>
</evidence>
<dbReference type="OrthoDB" id="6174490at2"/>
<protein>
    <submittedName>
        <fullName evidence="2">Uncharacterized protein</fullName>
    </submittedName>
</protein>
<proteinExistence type="predicted"/>
<evidence type="ECO:0000313" key="3">
    <source>
        <dbReference type="Proteomes" id="UP000324974"/>
    </source>
</evidence>
<feature type="chain" id="PRO_5022983117" evidence="1">
    <location>
        <begin position="22"/>
        <end position="104"/>
    </location>
</feature>
<accession>A0A5C1AH33</accession>
<dbReference type="KEGG" id="lrs:PX52LOC_05765"/>
<dbReference type="AlphaFoldDB" id="A0A5C1AH33"/>
<sequence length="104" mass="11340">MRKLTLLAAICAALGATPAKADSLKSDFPICISKELLGQMYEAMLQRDARGADYLFHHGCFMTRDGVQVSLLDRDGPDTHVRVYGGKRPVEAWVSVGALASYQP</sequence>
<dbReference type="Proteomes" id="UP000324974">
    <property type="component" value="Chromosome"/>
</dbReference>
<keyword evidence="3" id="KW-1185">Reference proteome</keyword>
<keyword evidence="1" id="KW-0732">Signal</keyword>
<gene>
    <name evidence="2" type="ORF">PX52LOC_05765</name>
</gene>
<feature type="signal peptide" evidence="1">
    <location>
        <begin position="1"/>
        <end position="21"/>
    </location>
</feature>
<organism evidence="2 3">
    <name type="scientific">Limnoglobus roseus</name>
    <dbReference type="NCBI Taxonomy" id="2598579"/>
    <lineage>
        <taxon>Bacteria</taxon>
        <taxon>Pseudomonadati</taxon>
        <taxon>Planctomycetota</taxon>
        <taxon>Planctomycetia</taxon>
        <taxon>Gemmatales</taxon>
        <taxon>Gemmataceae</taxon>
        <taxon>Limnoglobus</taxon>
    </lineage>
</organism>
<name>A0A5C1AH33_9BACT</name>